<evidence type="ECO:0000256" key="4">
    <source>
        <dbReference type="ARBA" id="ARBA00022692"/>
    </source>
</evidence>
<dbReference type="CDD" id="cd06173">
    <property type="entry name" value="MFS_MefA_like"/>
    <property type="match status" value="1"/>
</dbReference>
<dbReference type="Proteomes" id="UP000295636">
    <property type="component" value="Unassembled WGS sequence"/>
</dbReference>
<gene>
    <name evidence="8" type="ORF">E1757_32960</name>
</gene>
<accession>A0A4R5K947</accession>
<reference evidence="8 9" key="1">
    <citation type="submission" date="2019-03" db="EMBL/GenBank/DDBJ databases">
        <title>This is whole genome sequence of Paenibacillus sp MS74 strain.</title>
        <authorList>
            <person name="Trinh H.N."/>
        </authorList>
    </citation>
    <scope>NUCLEOTIDE SEQUENCE [LARGE SCALE GENOMIC DNA]</scope>
    <source>
        <strain evidence="8 9">MS74</strain>
    </source>
</reference>
<keyword evidence="2" id="KW-0813">Transport</keyword>
<evidence type="ECO:0000313" key="9">
    <source>
        <dbReference type="Proteomes" id="UP000295636"/>
    </source>
</evidence>
<evidence type="ECO:0000256" key="3">
    <source>
        <dbReference type="ARBA" id="ARBA00022475"/>
    </source>
</evidence>
<dbReference type="PANTHER" id="PTHR43266:SF8">
    <property type="entry name" value="MACROLIDE-EFFLUX PROTEIN"/>
    <property type="match status" value="1"/>
</dbReference>
<keyword evidence="5 7" id="KW-1133">Transmembrane helix</keyword>
<feature type="transmembrane region" description="Helical" evidence="7">
    <location>
        <begin position="217"/>
        <end position="234"/>
    </location>
</feature>
<keyword evidence="4 7" id="KW-0812">Transmembrane</keyword>
<dbReference type="OrthoDB" id="2942684at2"/>
<dbReference type="PANTHER" id="PTHR43266">
    <property type="entry name" value="MACROLIDE-EFFLUX PROTEIN"/>
    <property type="match status" value="1"/>
</dbReference>
<dbReference type="Pfam" id="PF07690">
    <property type="entry name" value="MFS_1"/>
    <property type="match status" value="1"/>
</dbReference>
<comment type="caution">
    <text evidence="8">The sequence shown here is derived from an EMBL/GenBank/DDBJ whole genome shotgun (WGS) entry which is preliminary data.</text>
</comment>
<dbReference type="AlphaFoldDB" id="A0A4R5K947"/>
<dbReference type="EMBL" id="SMRT01000028">
    <property type="protein sequence ID" value="TDF91342.1"/>
    <property type="molecule type" value="Genomic_DNA"/>
</dbReference>
<feature type="transmembrane region" description="Helical" evidence="7">
    <location>
        <begin position="9"/>
        <end position="26"/>
    </location>
</feature>
<dbReference type="InterPro" id="IPR036259">
    <property type="entry name" value="MFS_trans_sf"/>
</dbReference>
<evidence type="ECO:0000256" key="7">
    <source>
        <dbReference type="SAM" id="Phobius"/>
    </source>
</evidence>
<feature type="transmembrane region" description="Helical" evidence="7">
    <location>
        <begin position="345"/>
        <end position="364"/>
    </location>
</feature>
<name>A0A4R5K947_9BACL</name>
<keyword evidence="3" id="KW-1003">Cell membrane</keyword>
<dbReference type="GO" id="GO:0005886">
    <property type="term" value="C:plasma membrane"/>
    <property type="evidence" value="ECO:0007669"/>
    <property type="project" value="UniProtKB-SubCell"/>
</dbReference>
<protein>
    <submittedName>
        <fullName evidence="8">MFS transporter</fullName>
    </submittedName>
</protein>
<feature type="transmembrane region" description="Helical" evidence="7">
    <location>
        <begin position="79"/>
        <end position="97"/>
    </location>
</feature>
<feature type="transmembrane region" description="Helical" evidence="7">
    <location>
        <begin position="46"/>
        <end position="67"/>
    </location>
</feature>
<feature type="transmembrane region" description="Helical" evidence="7">
    <location>
        <begin position="254"/>
        <end position="275"/>
    </location>
</feature>
<evidence type="ECO:0000256" key="5">
    <source>
        <dbReference type="ARBA" id="ARBA00022989"/>
    </source>
</evidence>
<keyword evidence="6 7" id="KW-0472">Membrane</keyword>
<keyword evidence="9" id="KW-1185">Reference proteome</keyword>
<dbReference type="SUPFAM" id="SSF103473">
    <property type="entry name" value="MFS general substrate transporter"/>
    <property type="match status" value="1"/>
</dbReference>
<evidence type="ECO:0000256" key="2">
    <source>
        <dbReference type="ARBA" id="ARBA00022448"/>
    </source>
</evidence>
<feature type="transmembrane region" description="Helical" evidence="7">
    <location>
        <begin position="370"/>
        <end position="390"/>
    </location>
</feature>
<dbReference type="RefSeq" id="WP_133236269.1">
    <property type="nucleotide sequence ID" value="NZ_SMRT01000028.1"/>
</dbReference>
<feature type="transmembrane region" description="Helical" evidence="7">
    <location>
        <begin position="284"/>
        <end position="303"/>
    </location>
</feature>
<comment type="subcellular location">
    <subcellularLocation>
        <location evidence="1">Cell membrane</location>
        <topology evidence="1">Multi-pass membrane protein</topology>
    </subcellularLocation>
</comment>
<evidence type="ECO:0000256" key="6">
    <source>
        <dbReference type="ARBA" id="ARBA00023136"/>
    </source>
</evidence>
<proteinExistence type="predicted"/>
<evidence type="ECO:0000313" key="8">
    <source>
        <dbReference type="EMBL" id="TDF91342.1"/>
    </source>
</evidence>
<organism evidence="8 9">
    <name type="scientific">Paenibacillus piri</name>
    <dbReference type="NCBI Taxonomy" id="2547395"/>
    <lineage>
        <taxon>Bacteria</taxon>
        <taxon>Bacillati</taxon>
        <taxon>Bacillota</taxon>
        <taxon>Bacilli</taxon>
        <taxon>Bacillales</taxon>
        <taxon>Paenibacillaceae</taxon>
        <taxon>Paenibacillus</taxon>
    </lineage>
</organism>
<feature type="transmembrane region" description="Helical" evidence="7">
    <location>
        <begin position="169"/>
        <end position="187"/>
    </location>
</feature>
<evidence type="ECO:0000256" key="1">
    <source>
        <dbReference type="ARBA" id="ARBA00004651"/>
    </source>
</evidence>
<sequence length="396" mass="43488">MKQLITNSVFIKLTISSILQSAGVWIRNMTLLFFVMDLTGGNPLAVSMLTVVQYAPIFIFSIVGGVLADRWRPKATMIYGELFSFLSILLIMAGIRMGYWQAVFVTGAISSIVSQFSQPSAAIIIKQHVPEKLISTVMAVSQTQKSLFLIGGPALGTVVFNRFGLEASIGSLLILFLLSALCLSFLPKSVHEERRDRSSFSSEFTEGFRYLQKNRHLGFFLIIFALVALGEGLLKPVEIFLVRDRLQLPVENVQWLTGSMGLGMLSGGICAGIFVRSISGNKGVIYSLFLLGGLTMIEVWSIWPWLTGFVRFLMGIAIALVQTFLSSFMLTAVEGAYIGRMNGMISPVFTGSLLIGSSISGMFLNATSLFVVYVTASFIFLIAAFFSFNIQSIKER</sequence>
<dbReference type="GO" id="GO:0022857">
    <property type="term" value="F:transmembrane transporter activity"/>
    <property type="evidence" value="ECO:0007669"/>
    <property type="project" value="InterPro"/>
</dbReference>
<dbReference type="Gene3D" id="1.20.1250.20">
    <property type="entry name" value="MFS general substrate transporter like domains"/>
    <property type="match status" value="1"/>
</dbReference>
<feature type="transmembrane region" description="Helical" evidence="7">
    <location>
        <begin position="309"/>
        <end position="333"/>
    </location>
</feature>
<dbReference type="InterPro" id="IPR011701">
    <property type="entry name" value="MFS"/>
</dbReference>